<protein>
    <submittedName>
        <fullName evidence="1">Uncharacterized protein</fullName>
    </submittedName>
</protein>
<dbReference type="RefSeq" id="WP_123792777.1">
    <property type="nucleotide sequence ID" value="NZ_RKQK01000002.1"/>
</dbReference>
<gene>
    <name evidence="1" type="ORF">EDD53_1723</name>
</gene>
<comment type="caution">
    <text evidence="1">The sequence shown here is derived from an EMBL/GenBank/DDBJ whole genome shotgun (WGS) entry which is preliminary data.</text>
</comment>
<dbReference type="AlphaFoldDB" id="A0A3N4UQS6"/>
<dbReference type="OrthoDB" id="5150111at2"/>
<sequence length="150" mass="16691">MLLGLILEHLHMLGNTSKRAEQKHYVEFIDKYSTPRELGDNGVGIYRLRGGLAHRGDMRGHTHNSATHVLFSVPETQSKMHAFRIEADGKTPALFDLDLFIDGLDASVRHWYKANDSNTQVNLNLPHLIRYSSNGVSPFTKGLPAIVSGA</sequence>
<organism evidence="1 2">
    <name type="scientific">Pacificibacter maritimus</name>
    <dbReference type="NCBI Taxonomy" id="762213"/>
    <lineage>
        <taxon>Bacteria</taxon>
        <taxon>Pseudomonadati</taxon>
        <taxon>Pseudomonadota</taxon>
        <taxon>Alphaproteobacteria</taxon>
        <taxon>Rhodobacterales</taxon>
        <taxon>Roseobacteraceae</taxon>
        <taxon>Pacificibacter</taxon>
    </lineage>
</organism>
<keyword evidence="2" id="KW-1185">Reference proteome</keyword>
<reference evidence="1 2" key="1">
    <citation type="submission" date="2018-11" db="EMBL/GenBank/DDBJ databases">
        <title>Genomic Encyclopedia of Type Strains, Phase IV (KMG-IV): sequencing the most valuable type-strain genomes for metagenomic binning, comparative biology and taxonomic classification.</title>
        <authorList>
            <person name="Goeker M."/>
        </authorList>
    </citation>
    <scope>NUCLEOTIDE SEQUENCE [LARGE SCALE GENOMIC DNA]</scope>
    <source>
        <strain evidence="1 2">DSM 104731</strain>
    </source>
</reference>
<name>A0A3N4UQS6_9RHOB</name>
<accession>A0A3N4UQS6</accession>
<proteinExistence type="predicted"/>
<dbReference type="Proteomes" id="UP000269689">
    <property type="component" value="Unassembled WGS sequence"/>
</dbReference>
<evidence type="ECO:0000313" key="1">
    <source>
        <dbReference type="EMBL" id="RPE67317.1"/>
    </source>
</evidence>
<evidence type="ECO:0000313" key="2">
    <source>
        <dbReference type="Proteomes" id="UP000269689"/>
    </source>
</evidence>
<dbReference type="EMBL" id="RKQK01000002">
    <property type="protein sequence ID" value="RPE67317.1"/>
    <property type="molecule type" value="Genomic_DNA"/>
</dbReference>